<protein>
    <recommendedName>
        <fullName evidence="4">Protein IDA-LIKE 2</fullName>
    </recommendedName>
</protein>
<evidence type="ECO:0008006" key="4">
    <source>
        <dbReference type="Google" id="ProtNLM"/>
    </source>
</evidence>
<evidence type="ECO:0000256" key="1">
    <source>
        <dbReference type="SAM" id="MobiDB-lite"/>
    </source>
</evidence>
<name>A0A1J3CMY3_NOCCA</name>
<organism evidence="3">
    <name type="scientific">Noccaea caerulescens</name>
    <name type="common">Alpine penny-cress</name>
    <name type="synonym">Thlaspi caerulescens</name>
    <dbReference type="NCBI Taxonomy" id="107243"/>
    <lineage>
        <taxon>Eukaryota</taxon>
        <taxon>Viridiplantae</taxon>
        <taxon>Streptophyta</taxon>
        <taxon>Embryophyta</taxon>
        <taxon>Tracheophyta</taxon>
        <taxon>Spermatophyta</taxon>
        <taxon>Magnoliopsida</taxon>
        <taxon>eudicotyledons</taxon>
        <taxon>Gunneridae</taxon>
        <taxon>Pentapetalae</taxon>
        <taxon>rosids</taxon>
        <taxon>malvids</taxon>
        <taxon>Brassicales</taxon>
        <taxon>Brassicaceae</taxon>
        <taxon>Coluteocarpeae</taxon>
        <taxon>Noccaea</taxon>
    </lineage>
</organism>
<evidence type="ECO:0000313" key="3">
    <source>
        <dbReference type="EMBL" id="JAU09154.1"/>
    </source>
</evidence>
<gene>
    <name evidence="3" type="ORF">GA_TR4192_c0_g1_i1_g.14574</name>
</gene>
<evidence type="ECO:0000256" key="2">
    <source>
        <dbReference type="SAM" id="SignalP"/>
    </source>
</evidence>
<reference evidence="3" key="1">
    <citation type="submission" date="2016-07" db="EMBL/GenBank/DDBJ databases">
        <title>De novo transcriptome assembly of four accessions of the metal hyperaccumulator plant Noccaea caerulescens.</title>
        <authorList>
            <person name="Blande D."/>
            <person name="Halimaa P."/>
            <person name="Tervahauta A.I."/>
            <person name="Aarts M.G."/>
            <person name="Karenlampi S.O."/>
        </authorList>
    </citation>
    <scope>NUCLEOTIDE SEQUENCE</scope>
</reference>
<feature type="signal peptide" evidence="2">
    <location>
        <begin position="1"/>
        <end position="26"/>
    </location>
</feature>
<feature type="region of interest" description="Disordered" evidence="1">
    <location>
        <begin position="73"/>
        <end position="96"/>
    </location>
</feature>
<feature type="chain" id="PRO_5009619843" description="Protein IDA-LIKE 2" evidence="2">
    <location>
        <begin position="27"/>
        <end position="96"/>
    </location>
</feature>
<proteinExistence type="predicted"/>
<accession>A0A1J3CMY3</accession>
<keyword evidence="2" id="KW-0732">Signal</keyword>
<dbReference type="EMBL" id="GEVI01023166">
    <property type="protein sequence ID" value="JAU09154.1"/>
    <property type="molecule type" value="Transcribed_RNA"/>
</dbReference>
<dbReference type="AlphaFoldDB" id="A0A1J3CMY3"/>
<sequence>MGKKDSSQLNLVLVLVLLICLLPCLSQSSPFSATVVGRKLMSNGIVAGPSTSGQGPKKNDSYHGRRLMSTYFPNAGIRAGPSTSGQGGGSIPVASP</sequence>